<comment type="caution">
    <text evidence="2">The sequence shown here is derived from an EMBL/GenBank/DDBJ whole genome shotgun (WGS) entry which is preliminary data.</text>
</comment>
<dbReference type="InterPro" id="IPR003779">
    <property type="entry name" value="CMD-like"/>
</dbReference>
<evidence type="ECO:0000259" key="1">
    <source>
        <dbReference type="Pfam" id="PF02627"/>
    </source>
</evidence>
<protein>
    <recommendedName>
        <fullName evidence="1">Carboxymuconolactone decarboxylase-like domain-containing protein</fullName>
    </recommendedName>
</protein>
<keyword evidence="3" id="KW-1185">Reference proteome</keyword>
<dbReference type="InterPro" id="IPR029032">
    <property type="entry name" value="AhpD-like"/>
</dbReference>
<dbReference type="Pfam" id="PF02627">
    <property type="entry name" value="CMD"/>
    <property type="match status" value="1"/>
</dbReference>
<proteinExistence type="predicted"/>
<dbReference type="RefSeq" id="WP_203884958.1">
    <property type="nucleotide sequence ID" value="NZ_BAABHH010000004.1"/>
</dbReference>
<dbReference type="Gene3D" id="1.20.1290.10">
    <property type="entry name" value="AhpD-like"/>
    <property type="match status" value="1"/>
</dbReference>
<dbReference type="AlphaFoldDB" id="A0A8J3PV35"/>
<gene>
    <name evidence="2" type="ORF">Pka01_47270</name>
</gene>
<reference evidence="2 3" key="1">
    <citation type="submission" date="2021-01" db="EMBL/GenBank/DDBJ databases">
        <title>Whole genome shotgun sequence of Planotetraspora kaengkrachanensis NBRC 104272.</title>
        <authorList>
            <person name="Komaki H."/>
            <person name="Tamura T."/>
        </authorList>
    </citation>
    <scope>NUCLEOTIDE SEQUENCE [LARGE SCALE GENOMIC DNA]</scope>
    <source>
        <strain evidence="2 3">NBRC 104272</strain>
    </source>
</reference>
<dbReference type="GO" id="GO:0051920">
    <property type="term" value="F:peroxiredoxin activity"/>
    <property type="evidence" value="ECO:0007669"/>
    <property type="project" value="InterPro"/>
</dbReference>
<organism evidence="2 3">
    <name type="scientific">Planotetraspora kaengkrachanensis</name>
    <dbReference type="NCBI Taxonomy" id="575193"/>
    <lineage>
        <taxon>Bacteria</taxon>
        <taxon>Bacillati</taxon>
        <taxon>Actinomycetota</taxon>
        <taxon>Actinomycetes</taxon>
        <taxon>Streptosporangiales</taxon>
        <taxon>Streptosporangiaceae</taxon>
        <taxon>Planotetraspora</taxon>
    </lineage>
</organism>
<dbReference type="SUPFAM" id="SSF69118">
    <property type="entry name" value="AhpD-like"/>
    <property type="match status" value="1"/>
</dbReference>
<feature type="domain" description="Carboxymuconolactone decarboxylase-like" evidence="1">
    <location>
        <begin position="21"/>
        <end position="92"/>
    </location>
</feature>
<dbReference type="InterPro" id="IPR052512">
    <property type="entry name" value="4CMD/NDH-1_regulator"/>
</dbReference>
<evidence type="ECO:0000313" key="2">
    <source>
        <dbReference type="EMBL" id="GIG81600.1"/>
    </source>
</evidence>
<dbReference type="PANTHER" id="PTHR33570">
    <property type="entry name" value="4-CARBOXYMUCONOLACTONE DECARBOXYLASE FAMILY PROTEIN"/>
    <property type="match status" value="1"/>
</dbReference>
<sequence length="107" mass="12043">MSDSIDDLDRRARSLEFGMAVEHTFAEVWSGDTLTIRDRRLLLLGLLVAQGLDDMIAPQLDAALRTGELTPSELREIVVFLTHYAGWPRGTRLNAQVEDLITRFMNG</sequence>
<dbReference type="EMBL" id="BONV01000021">
    <property type="protein sequence ID" value="GIG81600.1"/>
    <property type="molecule type" value="Genomic_DNA"/>
</dbReference>
<name>A0A8J3PV35_9ACTN</name>
<evidence type="ECO:0000313" key="3">
    <source>
        <dbReference type="Proteomes" id="UP000630097"/>
    </source>
</evidence>
<dbReference type="Proteomes" id="UP000630097">
    <property type="component" value="Unassembled WGS sequence"/>
</dbReference>
<dbReference type="PANTHER" id="PTHR33570:SF2">
    <property type="entry name" value="CARBOXYMUCONOLACTONE DECARBOXYLASE-LIKE DOMAIN-CONTAINING PROTEIN"/>
    <property type="match status" value="1"/>
</dbReference>
<accession>A0A8J3PV35</accession>